<proteinExistence type="predicted"/>
<feature type="signal peptide" evidence="1">
    <location>
        <begin position="1"/>
        <end position="21"/>
    </location>
</feature>
<keyword evidence="1" id="KW-0732">Signal</keyword>
<dbReference type="Proteomes" id="UP000664904">
    <property type="component" value="Chromosome"/>
</dbReference>
<feature type="chain" id="PRO_5037101997" description="Lipoprotein" evidence="1">
    <location>
        <begin position="22"/>
        <end position="826"/>
    </location>
</feature>
<sequence>MKKTHPRSLLAVLISSTLLLGGCQSEPTLSQSLTSNNDVLSIPTPNQMKADITVAGRVSTLNHIDIQYLGKTIPYTYSEGKITNSRGYNWWVSKHFALKSDLPEEKVTLYLELLELSYPHYVALFGAEPSNIDNQRIAVVYGSTRARVKEAMLDDGFLRGVHDTAGGETMFYNRAGYNFPSHRYHHQRYIVIHETMHAFHMALTGHSSWAPNWITEGLADSIAHHVYDPDKKQLNVMVFDRAPMNYLTTGLQQYYATNKPTIEQINDSPRLQRGLNFFIIHFLLNDPERALYFQHFMNRLMAANPHSDNTLPVANKLLKETFPNWQKVEDEFAQFVSNVAPTFNIVEGPWEQDGEYYWVRNTDSGKLSRLDVIPTMKTPMPLMDFTHSATSTNTIGIDIQFVPEQLKRGLVGMSVIANLAVEREQYRKTYQGKEPEGLDNALRILLVDGETIEVSSPSNEQHTYSLSKHISDQLTAHPTLSLLVEKEPNTGQLILNISASGETQRIPLAVDDEIVEQVTLDKMSILAQNNNHKISPRLPNRYTTKAVQGSSNPWGINDWQTLYQLFATCEDFSALIPTCHEQMTTLLELTKKSDPLHMSQQLAVITDAWLQLLSATKSESHNEAIQSLFGISTKIDFNKQQPYLFTTYHYSQTANLSSKVTYRDANGNAVKQDIVETRLSESNVKSPLTVPANAEDMVIESHIQVGNLSLVNKIRQPTSYFDGVWLNSHAAVQDKNINLDVSLTGPYSGETEGEIRVSYIPTSASQAQIQTHLPVKIEPYEHKQWPFVVSIPNAFSEDDLLRIEAILEVDGEPVKLVKTARLKEIM</sequence>
<evidence type="ECO:0000313" key="2">
    <source>
        <dbReference type="EMBL" id="QTH71609.1"/>
    </source>
</evidence>
<evidence type="ECO:0000313" key="3">
    <source>
        <dbReference type="Proteomes" id="UP000664904"/>
    </source>
</evidence>
<reference evidence="2" key="1">
    <citation type="submission" date="2021-03" db="EMBL/GenBank/DDBJ databases">
        <title>Complete Genome of Pseudoalteromonas xiamenensis STKMTI.2, a new potential marine bacterium producing anti-Vibrio compounds.</title>
        <authorList>
            <person name="Handayani D.P."/>
            <person name="Isnansetyo A."/>
            <person name="Istiqomah I."/>
            <person name="Jumina J."/>
        </authorList>
    </citation>
    <scope>NUCLEOTIDE SEQUENCE</scope>
    <source>
        <strain evidence="2">STKMTI.2</strain>
    </source>
</reference>
<accession>A0A975DHB5</accession>
<gene>
    <name evidence="2" type="ORF">J5O05_01130</name>
</gene>
<organism evidence="2 3">
    <name type="scientific">Pseudoalteromonas xiamenensis</name>
    <dbReference type="NCBI Taxonomy" id="882626"/>
    <lineage>
        <taxon>Bacteria</taxon>
        <taxon>Pseudomonadati</taxon>
        <taxon>Pseudomonadota</taxon>
        <taxon>Gammaproteobacteria</taxon>
        <taxon>Alteromonadales</taxon>
        <taxon>Pseudoalteromonadaceae</taxon>
        <taxon>Pseudoalteromonas</taxon>
    </lineage>
</organism>
<dbReference type="EMBL" id="CP072133">
    <property type="protein sequence ID" value="QTH71609.1"/>
    <property type="molecule type" value="Genomic_DNA"/>
</dbReference>
<name>A0A975DHB5_9GAMM</name>
<evidence type="ECO:0008006" key="4">
    <source>
        <dbReference type="Google" id="ProtNLM"/>
    </source>
</evidence>
<dbReference type="RefSeq" id="WP_208843235.1">
    <property type="nucleotide sequence ID" value="NZ_CP072133.1"/>
</dbReference>
<protein>
    <recommendedName>
        <fullName evidence="4">Lipoprotein</fullName>
    </recommendedName>
</protein>
<evidence type="ECO:0000256" key="1">
    <source>
        <dbReference type="SAM" id="SignalP"/>
    </source>
</evidence>
<dbReference type="PROSITE" id="PS51257">
    <property type="entry name" value="PROKAR_LIPOPROTEIN"/>
    <property type="match status" value="1"/>
</dbReference>
<dbReference type="KEGG" id="pxi:J5O05_01130"/>
<keyword evidence="3" id="KW-1185">Reference proteome</keyword>
<dbReference type="AlphaFoldDB" id="A0A975DHB5"/>